<dbReference type="VEuPathDB" id="TriTrypDB:TcIL3000.11.16120"/>
<reference evidence="3" key="1">
    <citation type="journal article" date="2012" name="Proc. Natl. Acad. Sci. U.S.A.">
        <title>Antigenic diversity is generated by distinct evolutionary mechanisms in African trypanosome species.</title>
        <authorList>
            <person name="Jackson A.P."/>
            <person name="Berry A."/>
            <person name="Aslett M."/>
            <person name="Allison H.C."/>
            <person name="Burton P."/>
            <person name="Vavrova-Anderson J."/>
            <person name="Brown R."/>
            <person name="Browne H."/>
            <person name="Corton N."/>
            <person name="Hauser H."/>
            <person name="Gamble J."/>
            <person name="Gilderthorp R."/>
            <person name="Marcello L."/>
            <person name="McQuillan J."/>
            <person name="Otto T.D."/>
            <person name="Quail M.A."/>
            <person name="Sanders M.J."/>
            <person name="van Tonder A."/>
            <person name="Ginger M.L."/>
            <person name="Field M.C."/>
            <person name="Barry J.D."/>
            <person name="Hertz-Fowler C."/>
            <person name="Berriman M."/>
        </authorList>
    </citation>
    <scope>NUCLEOTIDE SEQUENCE</scope>
    <source>
        <strain evidence="3">IL3000</strain>
    </source>
</reference>
<sequence length="148" mass="16684">MDRKLVEIQAVITRREAEFRKQNSDLLAELIGEMKNQDNLMDKNMKELQLKLKGLEKQKLEIIKAEDEVKEKVDKLKHVRTKLAEQMNGMKNKMDCLRKPAVNELLPVKAPSEPAVSKATTKTVTKGVKVAAPEPVAEPAAEEPQEAQ</sequence>
<keyword evidence="1" id="KW-0175">Coiled coil</keyword>
<evidence type="ECO:0000256" key="2">
    <source>
        <dbReference type="SAM" id="MobiDB-lite"/>
    </source>
</evidence>
<proteinExistence type="predicted"/>
<name>G0V379_TRYCI</name>
<evidence type="ECO:0000313" key="3">
    <source>
        <dbReference type="EMBL" id="CCC96102.1"/>
    </source>
</evidence>
<organism evidence="3">
    <name type="scientific">Trypanosoma congolense (strain IL3000)</name>
    <dbReference type="NCBI Taxonomy" id="1068625"/>
    <lineage>
        <taxon>Eukaryota</taxon>
        <taxon>Discoba</taxon>
        <taxon>Euglenozoa</taxon>
        <taxon>Kinetoplastea</taxon>
        <taxon>Metakinetoplastina</taxon>
        <taxon>Trypanosomatida</taxon>
        <taxon>Trypanosomatidae</taxon>
        <taxon>Trypanosoma</taxon>
        <taxon>Nannomonas</taxon>
    </lineage>
</organism>
<dbReference type="EMBL" id="HE575324">
    <property type="protein sequence ID" value="CCC96102.1"/>
    <property type="molecule type" value="Genomic_DNA"/>
</dbReference>
<feature type="compositionally biased region" description="Low complexity" evidence="2">
    <location>
        <begin position="115"/>
        <end position="139"/>
    </location>
</feature>
<feature type="coiled-coil region" evidence="1">
    <location>
        <begin position="38"/>
        <end position="93"/>
    </location>
</feature>
<dbReference type="AlphaFoldDB" id="G0V379"/>
<protein>
    <submittedName>
        <fullName evidence="3">Uncharacterized protein</fullName>
    </submittedName>
</protein>
<accession>G0V379</accession>
<evidence type="ECO:0000256" key="1">
    <source>
        <dbReference type="SAM" id="Coils"/>
    </source>
</evidence>
<feature type="region of interest" description="Disordered" evidence="2">
    <location>
        <begin position="112"/>
        <end position="148"/>
    </location>
</feature>
<gene>
    <name evidence="3" type="ORF">TCIL3000_11_16120</name>
</gene>